<evidence type="ECO:0000313" key="1">
    <source>
        <dbReference type="EMBL" id="KAH9316028.1"/>
    </source>
</evidence>
<sequence length="61" mass="6321">SVEKGIGIDAKDGIMGKGGIDVGEVVDTIKYEEVDVIYDEVEIGDGVGVGIELIVDVERGG</sequence>
<reference evidence="1 2" key="1">
    <citation type="journal article" date="2021" name="Nat. Plants">
        <title>The Taxus genome provides insights into paclitaxel biosynthesis.</title>
        <authorList>
            <person name="Xiong X."/>
            <person name="Gou J."/>
            <person name="Liao Q."/>
            <person name="Li Y."/>
            <person name="Zhou Q."/>
            <person name="Bi G."/>
            <person name="Li C."/>
            <person name="Du R."/>
            <person name="Wang X."/>
            <person name="Sun T."/>
            <person name="Guo L."/>
            <person name="Liang H."/>
            <person name="Lu P."/>
            <person name="Wu Y."/>
            <person name="Zhang Z."/>
            <person name="Ro D.K."/>
            <person name="Shang Y."/>
            <person name="Huang S."/>
            <person name="Yan J."/>
        </authorList>
    </citation>
    <scope>NUCLEOTIDE SEQUENCE [LARGE SCALE GENOMIC DNA]</scope>
    <source>
        <strain evidence="1">Ta-2019</strain>
    </source>
</reference>
<proteinExistence type="predicted"/>
<accession>A0AA38G759</accession>
<keyword evidence="2" id="KW-1185">Reference proteome</keyword>
<organism evidence="1 2">
    <name type="scientific">Taxus chinensis</name>
    <name type="common">Chinese yew</name>
    <name type="synonym">Taxus wallichiana var. chinensis</name>
    <dbReference type="NCBI Taxonomy" id="29808"/>
    <lineage>
        <taxon>Eukaryota</taxon>
        <taxon>Viridiplantae</taxon>
        <taxon>Streptophyta</taxon>
        <taxon>Embryophyta</taxon>
        <taxon>Tracheophyta</taxon>
        <taxon>Spermatophyta</taxon>
        <taxon>Pinopsida</taxon>
        <taxon>Pinidae</taxon>
        <taxon>Conifers II</taxon>
        <taxon>Cupressales</taxon>
        <taxon>Taxaceae</taxon>
        <taxon>Taxus</taxon>
    </lineage>
</organism>
<protein>
    <submittedName>
        <fullName evidence="1">Uncharacterized protein</fullName>
    </submittedName>
</protein>
<name>A0AA38G759_TAXCH</name>
<evidence type="ECO:0000313" key="2">
    <source>
        <dbReference type="Proteomes" id="UP000824469"/>
    </source>
</evidence>
<comment type="caution">
    <text evidence="1">The sequence shown here is derived from an EMBL/GenBank/DDBJ whole genome shotgun (WGS) entry which is preliminary data.</text>
</comment>
<feature type="non-terminal residue" evidence="1">
    <location>
        <position position="61"/>
    </location>
</feature>
<dbReference type="Proteomes" id="UP000824469">
    <property type="component" value="Unassembled WGS sequence"/>
</dbReference>
<gene>
    <name evidence="1" type="ORF">KI387_024655</name>
</gene>
<dbReference type="EMBL" id="JAHRHJ020000005">
    <property type="protein sequence ID" value="KAH9316028.1"/>
    <property type="molecule type" value="Genomic_DNA"/>
</dbReference>
<feature type="non-terminal residue" evidence="1">
    <location>
        <position position="1"/>
    </location>
</feature>
<dbReference type="AlphaFoldDB" id="A0AA38G759"/>